<accession>A0A371JMV2</accession>
<keyword evidence="6" id="KW-1185">Reference proteome</keyword>
<dbReference type="PROSITE" id="PS50987">
    <property type="entry name" value="HTH_ARSR_2"/>
    <property type="match status" value="1"/>
</dbReference>
<evidence type="ECO:0000256" key="3">
    <source>
        <dbReference type="ARBA" id="ARBA00023163"/>
    </source>
</evidence>
<dbReference type="InterPro" id="IPR051081">
    <property type="entry name" value="HTH_MetalResp_TranReg"/>
</dbReference>
<dbReference type="GO" id="GO:0003700">
    <property type="term" value="F:DNA-binding transcription factor activity"/>
    <property type="evidence" value="ECO:0007669"/>
    <property type="project" value="InterPro"/>
</dbReference>
<dbReference type="EMBL" id="QTJX01000004">
    <property type="protein sequence ID" value="RDY58407.1"/>
    <property type="molecule type" value="Genomic_DNA"/>
</dbReference>
<dbReference type="PANTHER" id="PTHR33154">
    <property type="entry name" value="TRANSCRIPTIONAL REGULATOR, ARSR FAMILY"/>
    <property type="match status" value="1"/>
</dbReference>
<evidence type="ECO:0000256" key="2">
    <source>
        <dbReference type="ARBA" id="ARBA00023125"/>
    </source>
</evidence>
<dbReference type="InterPro" id="IPR011991">
    <property type="entry name" value="ArsR-like_HTH"/>
</dbReference>
<keyword evidence="2" id="KW-0238">DNA-binding</keyword>
<organism evidence="5 6">
    <name type="scientific">Flagellimonas nanhaiensis</name>
    <dbReference type="NCBI Taxonomy" id="2292706"/>
    <lineage>
        <taxon>Bacteria</taxon>
        <taxon>Pseudomonadati</taxon>
        <taxon>Bacteroidota</taxon>
        <taxon>Flavobacteriia</taxon>
        <taxon>Flavobacteriales</taxon>
        <taxon>Flavobacteriaceae</taxon>
        <taxon>Flagellimonas</taxon>
    </lineage>
</organism>
<evidence type="ECO:0000313" key="5">
    <source>
        <dbReference type="EMBL" id="RDY58407.1"/>
    </source>
</evidence>
<dbReference type="InterPro" id="IPR001845">
    <property type="entry name" value="HTH_ArsR_DNA-bd_dom"/>
</dbReference>
<dbReference type="InterPro" id="IPR036390">
    <property type="entry name" value="WH_DNA-bd_sf"/>
</dbReference>
<dbReference type="GO" id="GO:0003677">
    <property type="term" value="F:DNA binding"/>
    <property type="evidence" value="ECO:0007669"/>
    <property type="project" value="UniProtKB-KW"/>
</dbReference>
<keyword evidence="1" id="KW-0805">Transcription regulation</keyword>
<dbReference type="Pfam" id="PF01022">
    <property type="entry name" value="HTH_5"/>
    <property type="match status" value="1"/>
</dbReference>
<dbReference type="InterPro" id="IPR036388">
    <property type="entry name" value="WH-like_DNA-bd_sf"/>
</dbReference>
<dbReference type="Gene3D" id="1.10.10.10">
    <property type="entry name" value="Winged helix-like DNA-binding domain superfamily/Winged helix DNA-binding domain"/>
    <property type="match status" value="1"/>
</dbReference>
<dbReference type="SUPFAM" id="SSF46785">
    <property type="entry name" value="Winged helix' DNA-binding domain"/>
    <property type="match status" value="1"/>
</dbReference>
<evidence type="ECO:0000256" key="1">
    <source>
        <dbReference type="ARBA" id="ARBA00023015"/>
    </source>
</evidence>
<dbReference type="Proteomes" id="UP000261828">
    <property type="component" value="Unassembled WGS sequence"/>
</dbReference>
<dbReference type="OrthoDB" id="9794330at2"/>
<dbReference type="SMART" id="SM00418">
    <property type="entry name" value="HTH_ARSR"/>
    <property type="match status" value="1"/>
</dbReference>
<dbReference type="PRINTS" id="PR00778">
    <property type="entry name" value="HTHARSR"/>
</dbReference>
<dbReference type="NCBIfam" id="NF033788">
    <property type="entry name" value="HTH_metalloreg"/>
    <property type="match status" value="1"/>
</dbReference>
<name>A0A371JMV2_9FLAO</name>
<keyword evidence="3" id="KW-0804">Transcription</keyword>
<sequence length="123" mass="14050">MKLETSCIRAEADHTQILRCKEDLNMVSTSIEGISKIMALAGNEVRFKILFLLKRETELCPCDFADILEMSVPAISQHLRKMKDVNVITTRRDGQTIFYRISKKNEDFLTAILSNVTSERKIA</sequence>
<comment type="caution">
    <text evidence="5">The sequence shown here is derived from an EMBL/GenBank/DDBJ whole genome shotgun (WGS) entry which is preliminary data.</text>
</comment>
<dbReference type="AlphaFoldDB" id="A0A371JMV2"/>
<evidence type="ECO:0000259" key="4">
    <source>
        <dbReference type="PROSITE" id="PS50987"/>
    </source>
</evidence>
<feature type="domain" description="HTH arsR-type" evidence="4">
    <location>
        <begin position="26"/>
        <end position="121"/>
    </location>
</feature>
<reference evidence="5 6" key="1">
    <citation type="submission" date="2018-08" db="EMBL/GenBank/DDBJ databases">
        <title>Muricauda nanhaiensis sp. nov., isolated from seawater of the South China Sea.</title>
        <authorList>
            <person name="Dang Y."/>
        </authorList>
    </citation>
    <scope>NUCLEOTIDE SEQUENCE [LARGE SCALE GENOMIC DNA]</scope>
    <source>
        <strain evidence="5 6">SM1704</strain>
    </source>
</reference>
<dbReference type="CDD" id="cd00090">
    <property type="entry name" value="HTH_ARSR"/>
    <property type="match status" value="1"/>
</dbReference>
<evidence type="ECO:0000313" key="6">
    <source>
        <dbReference type="Proteomes" id="UP000261828"/>
    </source>
</evidence>
<dbReference type="RefSeq" id="WP_116185403.1">
    <property type="nucleotide sequence ID" value="NZ_QTJX01000004.1"/>
</dbReference>
<gene>
    <name evidence="5" type="ORF">DX873_15510</name>
</gene>
<protein>
    <submittedName>
        <fullName evidence="5">ArsR family transcriptional regulator</fullName>
    </submittedName>
</protein>
<dbReference type="PANTHER" id="PTHR33154:SF33">
    <property type="entry name" value="TRANSCRIPTIONAL REPRESSOR SDPR"/>
    <property type="match status" value="1"/>
</dbReference>
<proteinExistence type="predicted"/>